<dbReference type="PANTHER" id="PTHR34472">
    <property type="entry name" value="SULFUR CARRIER PROTEIN THIS"/>
    <property type="match status" value="1"/>
</dbReference>
<sequence length="70" mass="7591">MQIKVNNQLHQFSDEFSPTLANVLSLLMPDLKTNGVAVAINSSVIPREDWPSTPIADQDDILIITATQGG</sequence>
<keyword evidence="2" id="KW-1185">Reference proteome</keyword>
<dbReference type="InterPro" id="IPR012675">
    <property type="entry name" value="Beta-grasp_dom_sf"/>
</dbReference>
<accession>A0A1T5DYP9</accession>
<dbReference type="NCBIfam" id="TIGR01683">
    <property type="entry name" value="thiS"/>
    <property type="match status" value="1"/>
</dbReference>
<reference evidence="2" key="1">
    <citation type="submission" date="2017-02" db="EMBL/GenBank/DDBJ databases">
        <authorList>
            <person name="Varghese N."/>
            <person name="Submissions S."/>
        </authorList>
    </citation>
    <scope>NUCLEOTIDE SEQUENCE [LARGE SCALE GENOMIC DNA]</scope>
    <source>
        <strain evidence="2">DSM 24091</strain>
    </source>
</reference>
<dbReference type="SUPFAM" id="SSF54285">
    <property type="entry name" value="MoaD/ThiS"/>
    <property type="match status" value="1"/>
</dbReference>
<dbReference type="InterPro" id="IPR003749">
    <property type="entry name" value="ThiS/MoaD-like"/>
</dbReference>
<gene>
    <name evidence="1" type="ORF">SAMN05660841_02248</name>
</gene>
<dbReference type="Proteomes" id="UP000190150">
    <property type="component" value="Unassembled WGS sequence"/>
</dbReference>
<dbReference type="RefSeq" id="WP_079643181.1">
    <property type="nucleotide sequence ID" value="NZ_FUZF01000009.1"/>
</dbReference>
<dbReference type="InterPro" id="IPR016155">
    <property type="entry name" value="Mopterin_synth/thiamin_S_b"/>
</dbReference>
<dbReference type="Gene3D" id="3.10.20.30">
    <property type="match status" value="1"/>
</dbReference>
<dbReference type="STRING" id="1513896.SAMN05660841_02248"/>
<dbReference type="AlphaFoldDB" id="A0A1T5DYP9"/>
<dbReference type="EMBL" id="FUZF01000009">
    <property type="protein sequence ID" value="SKB76841.1"/>
    <property type="molecule type" value="Genomic_DNA"/>
</dbReference>
<name>A0A1T5DYP9_9SPHI</name>
<proteinExistence type="predicted"/>
<dbReference type="PANTHER" id="PTHR34472:SF1">
    <property type="entry name" value="SULFUR CARRIER PROTEIN THIS"/>
    <property type="match status" value="1"/>
</dbReference>
<dbReference type="OrthoDB" id="1525151at2"/>
<dbReference type="InterPro" id="IPR010035">
    <property type="entry name" value="Thi_S"/>
</dbReference>
<organism evidence="1 2">
    <name type="scientific">Sphingobacterium nematocida</name>
    <dbReference type="NCBI Taxonomy" id="1513896"/>
    <lineage>
        <taxon>Bacteria</taxon>
        <taxon>Pseudomonadati</taxon>
        <taxon>Bacteroidota</taxon>
        <taxon>Sphingobacteriia</taxon>
        <taxon>Sphingobacteriales</taxon>
        <taxon>Sphingobacteriaceae</taxon>
        <taxon>Sphingobacterium</taxon>
    </lineage>
</organism>
<dbReference type="CDD" id="cd00565">
    <property type="entry name" value="Ubl_ThiS"/>
    <property type="match status" value="1"/>
</dbReference>
<dbReference type="Pfam" id="PF02597">
    <property type="entry name" value="ThiS"/>
    <property type="match status" value="1"/>
</dbReference>
<protein>
    <submittedName>
        <fullName evidence="1">Sulfur carrier protein</fullName>
    </submittedName>
</protein>
<evidence type="ECO:0000313" key="2">
    <source>
        <dbReference type="Proteomes" id="UP000190150"/>
    </source>
</evidence>
<evidence type="ECO:0000313" key="1">
    <source>
        <dbReference type="EMBL" id="SKB76841.1"/>
    </source>
</evidence>